<dbReference type="EMBL" id="JAURUE010000002">
    <property type="protein sequence ID" value="MDP9614588.1"/>
    <property type="molecule type" value="Genomic_DNA"/>
</dbReference>
<comment type="caution">
    <text evidence="1">The sequence shown here is derived from an EMBL/GenBank/DDBJ whole genome shotgun (WGS) entry which is preliminary data.</text>
</comment>
<sequence length="47" mass="4496">MTVAVGAAGFAGAAGFGGLWWCLAVALADVIGAGFRRVLSAVGEAAS</sequence>
<organism evidence="1 2">
    <name type="scientific">Streptomyces demainii</name>
    <dbReference type="NCBI Taxonomy" id="588122"/>
    <lineage>
        <taxon>Bacteria</taxon>
        <taxon>Bacillati</taxon>
        <taxon>Actinomycetota</taxon>
        <taxon>Actinomycetes</taxon>
        <taxon>Kitasatosporales</taxon>
        <taxon>Streptomycetaceae</taxon>
        <taxon>Streptomyces</taxon>
    </lineage>
</organism>
<keyword evidence="2" id="KW-1185">Reference proteome</keyword>
<protein>
    <submittedName>
        <fullName evidence="1">Uncharacterized protein</fullName>
    </submittedName>
</protein>
<evidence type="ECO:0000313" key="2">
    <source>
        <dbReference type="Proteomes" id="UP001234880"/>
    </source>
</evidence>
<reference evidence="1 2" key="1">
    <citation type="submission" date="2023-07" db="EMBL/GenBank/DDBJ databases">
        <title>Sequencing the genomes of 1000 actinobacteria strains.</title>
        <authorList>
            <person name="Klenk H.-P."/>
        </authorList>
    </citation>
    <scope>NUCLEOTIDE SEQUENCE [LARGE SCALE GENOMIC DNA]</scope>
    <source>
        <strain evidence="1 2">DSM 41600</strain>
    </source>
</reference>
<evidence type="ECO:0000313" key="1">
    <source>
        <dbReference type="EMBL" id="MDP9614588.1"/>
    </source>
</evidence>
<gene>
    <name evidence="1" type="ORF">JOF35_006926</name>
</gene>
<proteinExistence type="predicted"/>
<accession>A0ABT9L1M0</accession>
<dbReference type="Proteomes" id="UP001234880">
    <property type="component" value="Unassembled WGS sequence"/>
</dbReference>
<name>A0ABT9L1M0_9ACTN</name>